<dbReference type="KEGG" id="tpal:117640276"/>
<accession>A0A6P8YF58</accession>
<organism evidence="2">
    <name type="scientific">Thrips palmi</name>
    <name type="common">Melon thrips</name>
    <dbReference type="NCBI Taxonomy" id="161013"/>
    <lineage>
        <taxon>Eukaryota</taxon>
        <taxon>Metazoa</taxon>
        <taxon>Ecdysozoa</taxon>
        <taxon>Arthropoda</taxon>
        <taxon>Hexapoda</taxon>
        <taxon>Insecta</taxon>
        <taxon>Pterygota</taxon>
        <taxon>Neoptera</taxon>
        <taxon>Paraneoptera</taxon>
        <taxon>Thysanoptera</taxon>
        <taxon>Terebrantia</taxon>
        <taxon>Thripoidea</taxon>
        <taxon>Thripidae</taxon>
        <taxon>Thrips</taxon>
    </lineage>
</organism>
<name>A0A6P8YF58_THRPL</name>
<evidence type="ECO:0000313" key="1">
    <source>
        <dbReference type="Proteomes" id="UP000515158"/>
    </source>
</evidence>
<dbReference type="InParanoid" id="A0A6P8YF58"/>
<evidence type="ECO:0000313" key="2">
    <source>
        <dbReference type="RefSeq" id="XP_034232527.1"/>
    </source>
</evidence>
<dbReference type="Proteomes" id="UP000515158">
    <property type="component" value="Unplaced"/>
</dbReference>
<dbReference type="AlphaFoldDB" id="A0A6P8YF58"/>
<dbReference type="RefSeq" id="XP_034232527.1">
    <property type="nucleotide sequence ID" value="XM_034376636.1"/>
</dbReference>
<protein>
    <submittedName>
        <fullName evidence="2">Uncharacterized protein LOC117640276</fullName>
    </submittedName>
</protein>
<gene>
    <name evidence="2" type="primary">LOC117640276</name>
</gene>
<dbReference type="GeneID" id="117640276"/>
<proteinExistence type="predicted"/>
<keyword evidence="1" id="KW-1185">Reference proteome</keyword>
<sequence>MAACPIHFFVVLAARDAPRPLSCVRHLVNNLVSTRSEREVTNIIAARMATEAAIFIPTNFVACHPAFEACIEVCGRCVRAGQVTSAAVLVFMSGRAAFPCV</sequence>
<reference evidence="2" key="1">
    <citation type="submission" date="2025-08" db="UniProtKB">
        <authorList>
            <consortium name="RefSeq"/>
        </authorList>
    </citation>
    <scope>IDENTIFICATION</scope>
    <source>
        <tissue evidence="2">Total insect</tissue>
    </source>
</reference>